<dbReference type="InterPro" id="IPR035965">
    <property type="entry name" value="PAS-like_dom_sf"/>
</dbReference>
<dbReference type="Pfam" id="PF01814">
    <property type="entry name" value="Hemerythrin"/>
    <property type="match status" value="1"/>
</dbReference>
<evidence type="ECO:0000259" key="1">
    <source>
        <dbReference type="Pfam" id="PF01814"/>
    </source>
</evidence>
<gene>
    <name evidence="3" type="ORF">EJP77_11215</name>
</gene>
<evidence type="ECO:0000259" key="2">
    <source>
        <dbReference type="Pfam" id="PF04282"/>
    </source>
</evidence>
<dbReference type="AlphaFoldDB" id="A0A433XCX1"/>
<sequence>MSELINNRETQIAGQSKRQEMLKEIIKELHQGKSVDEVKARFAEAVGDVTVEEISAMEHSLMEEEGIPVSEVQRLCSVHTAIFKGSIEEIHRSSKPEEQPGHPVHTFKLENREIERLVNFKLQLHTDRYRKEASPEITLKLLEDLSLLLDLDKHYSRKENLLFPYLEKYGIFGPTKVMWGVDDGIRLMIKETKAMLSANREEPVNVQIVESLERIISEVNEMIFKEENILLPMALEKLTEDEWVKIARESDQIGFCLTAPDQEWKPERAAEPGEAEGETAGTRDGFVRFETGILSVEQLEAVMNHLPVDLTFIDENDVVRYFSHGKERIFARTKAVIGRTVQNCHPPQSVHVVNELLADFKAGRKDAEDFWIPVKDKFVYIRYFAVRSESGQYLGTLEFTQNIAPIRALEGQKRILS</sequence>
<keyword evidence="4" id="KW-1185">Reference proteome</keyword>
<evidence type="ECO:0000313" key="4">
    <source>
        <dbReference type="Proteomes" id="UP000272464"/>
    </source>
</evidence>
<dbReference type="GO" id="GO:0005886">
    <property type="term" value="C:plasma membrane"/>
    <property type="evidence" value="ECO:0007669"/>
    <property type="project" value="TreeGrafter"/>
</dbReference>
<dbReference type="InterPro" id="IPR012312">
    <property type="entry name" value="Hemerythrin-like"/>
</dbReference>
<feature type="domain" description="Hemerythrin-like" evidence="1">
    <location>
        <begin position="102"/>
        <end position="234"/>
    </location>
</feature>
<dbReference type="Gene3D" id="1.20.120.520">
    <property type="entry name" value="nmb1532 protein domain like"/>
    <property type="match status" value="1"/>
</dbReference>
<accession>A0A433XCX1</accession>
<dbReference type="EMBL" id="RZNX01000003">
    <property type="protein sequence ID" value="RUT31932.1"/>
    <property type="molecule type" value="Genomic_DNA"/>
</dbReference>
<dbReference type="Proteomes" id="UP000272464">
    <property type="component" value="Unassembled WGS sequence"/>
</dbReference>
<dbReference type="PANTHER" id="PTHR39966:SF3">
    <property type="entry name" value="DUF438 DOMAIN-CONTAINING PROTEIN"/>
    <property type="match status" value="1"/>
</dbReference>
<dbReference type="OrthoDB" id="9769774at2"/>
<dbReference type="SUPFAM" id="SSF55785">
    <property type="entry name" value="PYP-like sensor domain (PAS domain)"/>
    <property type="match status" value="1"/>
</dbReference>
<dbReference type="PANTHER" id="PTHR39966">
    <property type="entry name" value="BLL2471 PROTEIN-RELATED"/>
    <property type="match status" value="1"/>
</dbReference>
<name>A0A433XCX1_9BACL</name>
<comment type="caution">
    <text evidence="3">The sequence shown here is derived from an EMBL/GenBank/DDBJ whole genome shotgun (WGS) entry which is preliminary data.</text>
</comment>
<dbReference type="Pfam" id="PF04282">
    <property type="entry name" value="DUF438"/>
    <property type="match status" value="1"/>
</dbReference>
<feature type="domain" description="DUF438" evidence="2">
    <location>
        <begin position="22"/>
        <end position="89"/>
    </location>
</feature>
<dbReference type="RefSeq" id="WP_127199311.1">
    <property type="nucleotide sequence ID" value="NZ_RZNX01000003.1"/>
</dbReference>
<protein>
    <submittedName>
        <fullName evidence="3">DUF438 domain-containing protein</fullName>
    </submittedName>
</protein>
<dbReference type="InterPro" id="IPR007380">
    <property type="entry name" value="DUF438"/>
</dbReference>
<dbReference type="Pfam" id="PF13596">
    <property type="entry name" value="PAS_10"/>
    <property type="match status" value="1"/>
</dbReference>
<reference evidence="3 4" key="1">
    <citation type="submission" date="2018-12" db="EMBL/GenBank/DDBJ databases">
        <authorList>
            <person name="Sun L."/>
            <person name="Chen Z."/>
        </authorList>
    </citation>
    <scope>NUCLEOTIDE SEQUENCE [LARGE SCALE GENOMIC DNA]</scope>
    <source>
        <strain evidence="3 4">3-5-3</strain>
    </source>
</reference>
<organism evidence="3 4">
    <name type="scientific">Paenibacillus zeisoli</name>
    <dbReference type="NCBI Taxonomy" id="2496267"/>
    <lineage>
        <taxon>Bacteria</taxon>
        <taxon>Bacillati</taxon>
        <taxon>Bacillota</taxon>
        <taxon>Bacilli</taxon>
        <taxon>Bacillales</taxon>
        <taxon>Paenibacillaceae</taxon>
        <taxon>Paenibacillus</taxon>
    </lineage>
</organism>
<proteinExistence type="predicted"/>
<evidence type="ECO:0000313" key="3">
    <source>
        <dbReference type="EMBL" id="RUT31932.1"/>
    </source>
</evidence>